<protein>
    <recommendedName>
        <fullName evidence="2">DUF3074 domain-containing protein</fullName>
    </recommendedName>
</protein>
<dbReference type="PANTHER" id="PTHR40370">
    <property type="entry name" value="EXPRESSED PROTEIN"/>
    <property type="match status" value="1"/>
</dbReference>
<dbReference type="Proteomes" id="UP000799779">
    <property type="component" value="Unassembled WGS sequence"/>
</dbReference>
<evidence type="ECO:0000259" key="2">
    <source>
        <dbReference type="Pfam" id="PF11274"/>
    </source>
</evidence>
<organism evidence="3 4">
    <name type="scientific">Amniculicola lignicola CBS 123094</name>
    <dbReference type="NCBI Taxonomy" id="1392246"/>
    <lineage>
        <taxon>Eukaryota</taxon>
        <taxon>Fungi</taxon>
        <taxon>Dikarya</taxon>
        <taxon>Ascomycota</taxon>
        <taxon>Pezizomycotina</taxon>
        <taxon>Dothideomycetes</taxon>
        <taxon>Pleosporomycetidae</taxon>
        <taxon>Pleosporales</taxon>
        <taxon>Amniculicolaceae</taxon>
        <taxon>Amniculicola</taxon>
    </lineage>
</organism>
<feature type="domain" description="DUF3074" evidence="2">
    <location>
        <begin position="102"/>
        <end position="314"/>
    </location>
</feature>
<dbReference type="AlphaFoldDB" id="A0A6A5WTE2"/>
<reference evidence="3" key="1">
    <citation type="journal article" date="2020" name="Stud. Mycol.">
        <title>101 Dothideomycetes genomes: a test case for predicting lifestyles and emergence of pathogens.</title>
        <authorList>
            <person name="Haridas S."/>
            <person name="Albert R."/>
            <person name="Binder M."/>
            <person name="Bloem J."/>
            <person name="Labutti K."/>
            <person name="Salamov A."/>
            <person name="Andreopoulos B."/>
            <person name="Baker S."/>
            <person name="Barry K."/>
            <person name="Bills G."/>
            <person name="Bluhm B."/>
            <person name="Cannon C."/>
            <person name="Castanera R."/>
            <person name="Culley D."/>
            <person name="Daum C."/>
            <person name="Ezra D."/>
            <person name="Gonzalez J."/>
            <person name="Henrissat B."/>
            <person name="Kuo A."/>
            <person name="Liang C."/>
            <person name="Lipzen A."/>
            <person name="Lutzoni F."/>
            <person name="Magnuson J."/>
            <person name="Mondo S."/>
            <person name="Nolan M."/>
            <person name="Ohm R."/>
            <person name="Pangilinan J."/>
            <person name="Park H.-J."/>
            <person name="Ramirez L."/>
            <person name="Alfaro M."/>
            <person name="Sun H."/>
            <person name="Tritt A."/>
            <person name="Yoshinaga Y."/>
            <person name="Zwiers L.-H."/>
            <person name="Turgeon B."/>
            <person name="Goodwin S."/>
            <person name="Spatafora J."/>
            <person name="Crous P."/>
            <person name="Grigoriev I."/>
        </authorList>
    </citation>
    <scope>NUCLEOTIDE SEQUENCE</scope>
    <source>
        <strain evidence="3">CBS 123094</strain>
    </source>
</reference>
<evidence type="ECO:0000313" key="3">
    <source>
        <dbReference type="EMBL" id="KAF2003461.1"/>
    </source>
</evidence>
<evidence type="ECO:0000313" key="4">
    <source>
        <dbReference type="Proteomes" id="UP000799779"/>
    </source>
</evidence>
<keyword evidence="4" id="KW-1185">Reference proteome</keyword>
<feature type="region of interest" description="Disordered" evidence="1">
    <location>
        <begin position="1"/>
        <end position="25"/>
    </location>
</feature>
<dbReference type="PANTHER" id="PTHR40370:SF1">
    <property type="entry name" value="DUF3074 DOMAIN-CONTAINING PROTEIN"/>
    <property type="match status" value="1"/>
</dbReference>
<evidence type="ECO:0000256" key="1">
    <source>
        <dbReference type="SAM" id="MobiDB-lite"/>
    </source>
</evidence>
<gene>
    <name evidence="3" type="ORF">P154DRAFT_94212</name>
</gene>
<name>A0A6A5WTE2_9PLEO</name>
<dbReference type="EMBL" id="ML977572">
    <property type="protein sequence ID" value="KAF2003461.1"/>
    <property type="molecule type" value="Genomic_DNA"/>
</dbReference>
<proteinExistence type="predicted"/>
<accession>A0A6A5WTE2</accession>
<dbReference type="OrthoDB" id="6423603at2759"/>
<dbReference type="Pfam" id="PF11274">
    <property type="entry name" value="DUF3074"/>
    <property type="match status" value="1"/>
</dbReference>
<dbReference type="InterPro" id="IPR024500">
    <property type="entry name" value="DUF3074"/>
</dbReference>
<sequence>MALPSGGNAGQSGTSSTTADANRGTAQPRTALLTLEPLGMIDLPPHDELRNVEGSKWSLRAFIGGLFADAIRGDWGKHAGTYEKKGTPDVQKFKSEEQSGTWFGRKSLHANADVTWKELDYVLRHNHSLNEKESTPEVFDCNVVLRWEPQLIRDAMVGTGYKEIEMNIIQMYHKMPFPLLPRVFTLLVLAAVEDLPDQPSRSIIVQVPVDVQVASQVGQGIHHDLRTKKYQLGPSENTTSIPNERKKYVGKPIVEGVYTSVEIFSLIHPADGSGEVTEWAMRTLSNAKGVLPVWLQNFGIHGKICKDPEYVIGFIQCQRKSNSARPVS</sequence>
<feature type="compositionally biased region" description="Polar residues" evidence="1">
    <location>
        <begin position="11"/>
        <end position="25"/>
    </location>
</feature>